<evidence type="ECO:0000313" key="3">
    <source>
        <dbReference type="Proteomes" id="UP000601435"/>
    </source>
</evidence>
<feature type="non-terminal residue" evidence="2">
    <location>
        <position position="205"/>
    </location>
</feature>
<accession>A0A813A719</accession>
<comment type="caution">
    <text evidence="2">The sequence shown here is derived from an EMBL/GenBank/DDBJ whole genome shotgun (WGS) entry which is preliminary data.</text>
</comment>
<gene>
    <name evidence="2" type="ORF">SNEC2469_LOCUS26865</name>
</gene>
<name>A0A813A719_9DINO</name>
<feature type="domain" description="RNA-editing substrate-binding complex 6 protein" evidence="1">
    <location>
        <begin position="23"/>
        <end position="192"/>
    </location>
</feature>
<feature type="non-terminal residue" evidence="2">
    <location>
        <position position="1"/>
    </location>
</feature>
<evidence type="ECO:0000259" key="1">
    <source>
        <dbReference type="Pfam" id="PF26188"/>
    </source>
</evidence>
<dbReference type="AlphaFoldDB" id="A0A813A719"/>
<dbReference type="Proteomes" id="UP000601435">
    <property type="component" value="Unassembled WGS sequence"/>
</dbReference>
<proteinExistence type="predicted"/>
<reference evidence="2" key="1">
    <citation type="submission" date="2021-02" db="EMBL/GenBank/DDBJ databases">
        <authorList>
            <person name="Dougan E. K."/>
            <person name="Rhodes N."/>
            <person name="Thang M."/>
            <person name="Chan C."/>
        </authorList>
    </citation>
    <scope>NUCLEOTIDE SEQUENCE</scope>
</reference>
<evidence type="ECO:0000313" key="2">
    <source>
        <dbReference type="EMBL" id="CAE7855939.1"/>
    </source>
</evidence>
<keyword evidence="3" id="KW-1185">Reference proteome</keyword>
<sequence length="205" mass="22878">ALWAKYAARTEELLSELRFEEAARFASAFSTARYVDFALFAKLSARALECLPQQEAELISAQDLRRMAIACGKAQAFDSDLLEGMVPLIADRVQEFRPRELVHIADAYARMPVQNPELFALVAEALPRYLYDLTPPELASLCRSFAEAAVFNEDLADALGAEVSKRSKSFGAMECLVFLDALSRLHEGMPEELRASRKERDAEVV</sequence>
<organism evidence="2 3">
    <name type="scientific">Symbiodinium necroappetens</name>
    <dbReference type="NCBI Taxonomy" id="1628268"/>
    <lineage>
        <taxon>Eukaryota</taxon>
        <taxon>Sar</taxon>
        <taxon>Alveolata</taxon>
        <taxon>Dinophyceae</taxon>
        <taxon>Suessiales</taxon>
        <taxon>Symbiodiniaceae</taxon>
        <taxon>Symbiodinium</taxon>
    </lineage>
</organism>
<dbReference type="OrthoDB" id="332519at2759"/>
<protein>
    <recommendedName>
        <fullName evidence="1">RNA-editing substrate-binding complex 6 protein domain-containing protein</fullName>
    </recommendedName>
</protein>
<dbReference type="Pfam" id="PF26188">
    <property type="entry name" value="RESC6"/>
    <property type="match status" value="1"/>
</dbReference>
<dbReference type="EMBL" id="CAJNJA010055571">
    <property type="protein sequence ID" value="CAE7855939.1"/>
    <property type="molecule type" value="Genomic_DNA"/>
</dbReference>
<dbReference type="InterPro" id="IPR058917">
    <property type="entry name" value="RESC6_dom"/>
</dbReference>